<accession>A0ACC1YQ39</accession>
<comment type="caution">
    <text evidence="1">The sequence shown here is derived from an EMBL/GenBank/DDBJ whole genome shotgun (WGS) entry which is preliminary data.</text>
</comment>
<dbReference type="EMBL" id="CM051395">
    <property type="protein sequence ID" value="KAJ4725547.1"/>
    <property type="molecule type" value="Genomic_DNA"/>
</dbReference>
<sequence>MASPDDGQSQVYQWNFTDMIVTHIHLSNRPLFLLLIFCSLLILTGSLLLYAHCLYRHRSVSNTGNALIISPPALSLGLDPTIINSMPIILHHSPVMSNNIGTGTGTGTAAATSVNMETECCICLGRFEDGQKLKVLQECHHAYHGDCLDKWLATHSSCPLCRASLLQAKAPDGTVIP</sequence>
<evidence type="ECO:0000313" key="1">
    <source>
        <dbReference type="EMBL" id="KAJ4725547.1"/>
    </source>
</evidence>
<gene>
    <name evidence="1" type="ORF">OWV82_004403</name>
</gene>
<keyword evidence="2" id="KW-1185">Reference proteome</keyword>
<dbReference type="Proteomes" id="UP001164539">
    <property type="component" value="Chromosome 2"/>
</dbReference>
<proteinExistence type="predicted"/>
<protein>
    <submittedName>
        <fullName evidence="1">RING-H2 finger protein</fullName>
    </submittedName>
</protein>
<evidence type="ECO:0000313" key="2">
    <source>
        <dbReference type="Proteomes" id="UP001164539"/>
    </source>
</evidence>
<organism evidence="1 2">
    <name type="scientific">Melia azedarach</name>
    <name type="common">Chinaberry tree</name>
    <dbReference type="NCBI Taxonomy" id="155640"/>
    <lineage>
        <taxon>Eukaryota</taxon>
        <taxon>Viridiplantae</taxon>
        <taxon>Streptophyta</taxon>
        <taxon>Embryophyta</taxon>
        <taxon>Tracheophyta</taxon>
        <taxon>Spermatophyta</taxon>
        <taxon>Magnoliopsida</taxon>
        <taxon>eudicotyledons</taxon>
        <taxon>Gunneridae</taxon>
        <taxon>Pentapetalae</taxon>
        <taxon>rosids</taxon>
        <taxon>malvids</taxon>
        <taxon>Sapindales</taxon>
        <taxon>Meliaceae</taxon>
        <taxon>Melia</taxon>
    </lineage>
</organism>
<name>A0ACC1YQ39_MELAZ</name>
<reference evidence="1 2" key="1">
    <citation type="journal article" date="2023" name="Science">
        <title>Complex scaffold remodeling in plant triterpene biosynthesis.</title>
        <authorList>
            <person name="De La Pena R."/>
            <person name="Hodgson H."/>
            <person name="Liu J.C."/>
            <person name="Stephenson M.J."/>
            <person name="Martin A.C."/>
            <person name="Owen C."/>
            <person name="Harkess A."/>
            <person name="Leebens-Mack J."/>
            <person name="Jimenez L.E."/>
            <person name="Osbourn A."/>
            <person name="Sattely E.S."/>
        </authorList>
    </citation>
    <scope>NUCLEOTIDE SEQUENCE [LARGE SCALE GENOMIC DNA]</scope>
    <source>
        <strain evidence="2">cv. JPN11</strain>
        <tissue evidence="1">Leaf</tissue>
    </source>
</reference>